<protein>
    <submittedName>
        <fullName evidence="7">FAD dependent oxidoreductase</fullName>
    </submittedName>
</protein>
<comment type="similarity">
    <text evidence="2">Belongs to the MSOX/MTOX family.</text>
</comment>
<evidence type="ECO:0000313" key="7">
    <source>
        <dbReference type="EMBL" id="KIY47042.1"/>
    </source>
</evidence>
<dbReference type="Gene3D" id="3.30.9.10">
    <property type="entry name" value="D-Amino Acid Oxidase, subunit A, domain 2"/>
    <property type="match status" value="1"/>
</dbReference>
<evidence type="ECO:0000256" key="5">
    <source>
        <dbReference type="ARBA" id="ARBA00023002"/>
    </source>
</evidence>
<feature type="domain" description="FAD dependent oxidoreductase" evidence="6">
    <location>
        <begin position="10"/>
        <end position="439"/>
    </location>
</feature>
<gene>
    <name evidence="7" type="ORF">FISHEDRAFT_66215</name>
</gene>
<organism evidence="7 8">
    <name type="scientific">Fistulina hepatica ATCC 64428</name>
    <dbReference type="NCBI Taxonomy" id="1128425"/>
    <lineage>
        <taxon>Eukaryota</taxon>
        <taxon>Fungi</taxon>
        <taxon>Dikarya</taxon>
        <taxon>Basidiomycota</taxon>
        <taxon>Agaricomycotina</taxon>
        <taxon>Agaricomycetes</taxon>
        <taxon>Agaricomycetidae</taxon>
        <taxon>Agaricales</taxon>
        <taxon>Fistulinaceae</taxon>
        <taxon>Fistulina</taxon>
    </lineage>
</organism>
<dbReference type="GO" id="GO:0008115">
    <property type="term" value="F:sarcosine oxidase activity"/>
    <property type="evidence" value="ECO:0007669"/>
    <property type="project" value="TreeGrafter"/>
</dbReference>
<proteinExistence type="inferred from homology"/>
<name>A0A0D7A7Q0_9AGAR</name>
<dbReference type="AlphaFoldDB" id="A0A0D7A7Q0"/>
<evidence type="ECO:0000256" key="4">
    <source>
        <dbReference type="ARBA" id="ARBA00022827"/>
    </source>
</evidence>
<sequence length="497" mass="54752">MSTSTLSGRDIIIVGAGVAGLSTALYLAKSSDVHVTVLDYQPYLQNGYSPANGCDAASADINKIMRASYGKETDYQRLAYRARDVWVQWNRDLAATPAEELPPALTPNTQIFVPCGFIRLTGDVSIPLNYDELTGLETLTPEQRDKNYILKSEQDRARAREHGGSDRWRNKTSGLTNFYRCDGILDMTAGYTVADKACAYAQFLCQKAGVKFVFGGNEGRVVKLVVEGEGGSRKVIGVETKDGKTHSGGMVIVACGGWTAGLVPEVADRLEATAGSVVLVQLPPKEDRPDLWDKYSPERFAVWSKGFKDVSGPIGNIYGFPTTENGILKIGYRGLKWTNFAEHPLAPGLRISVPKTKFTAQKETRIPLVAAEVIKHTIKALFPDLIGSSKIVATRLCWYCDSLDNNFLVDYVPGYNESLFVVSGGSGHMFKFLPVLGENVLDVLLHKDTVYTKMWKWPKPEKTTISWIEKSNGLEEGELGPRVLRKLVMAETDDLTY</sequence>
<dbReference type="InterPro" id="IPR045170">
    <property type="entry name" value="MTOX"/>
</dbReference>
<comment type="cofactor">
    <cofactor evidence="1">
        <name>FAD</name>
        <dbReference type="ChEBI" id="CHEBI:57692"/>
    </cofactor>
</comment>
<dbReference type="Proteomes" id="UP000054144">
    <property type="component" value="Unassembled WGS sequence"/>
</dbReference>
<dbReference type="Pfam" id="PF01266">
    <property type="entry name" value="DAO"/>
    <property type="match status" value="1"/>
</dbReference>
<evidence type="ECO:0000256" key="1">
    <source>
        <dbReference type="ARBA" id="ARBA00001974"/>
    </source>
</evidence>
<dbReference type="Gene3D" id="3.50.50.60">
    <property type="entry name" value="FAD/NAD(P)-binding domain"/>
    <property type="match status" value="1"/>
</dbReference>
<keyword evidence="3" id="KW-0285">Flavoprotein</keyword>
<dbReference type="OrthoDB" id="2219495at2759"/>
<dbReference type="GO" id="GO:0050660">
    <property type="term" value="F:flavin adenine dinucleotide binding"/>
    <property type="evidence" value="ECO:0007669"/>
    <property type="project" value="InterPro"/>
</dbReference>
<dbReference type="InterPro" id="IPR036188">
    <property type="entry name" value="FAD/NAD-bd_sf"/>
</dbReference>
<dbReference type="SUPFAM" id="SSF51905">
    <property type="entry name" value="FAD/NAD(P)-binding domain"/>
    <property type="match status" value="1"/>
</dbReference>
<keyword evidence="4" id="KW-0274">FAD</keyword>
<keyword evidence="5" id="KW-0560">Oxidoreductase</keyword>
<reference evidence="7 8" key="1">
    <citation type="journal article" date="2015" name="Fungal Genet. Biol.">
        <title>Evolution of novel wood decay mechanisms in Agaricales revealed by the genome sequences of Fistulina hepatica and Cylindrobasidium torrendii.</title>
        <authorList>
            <person name="Floudas D."/>
            <person name="Held B.W."/>
            <person name="Riley R."/>
            <person name="Nagy L.G."/>
            <person name="Koehler G."/>
            <person name="Ransdell A.S."/>
            <person name="Younus H."/>
            <person name="Chow J."/>
            <person name="Chiniquy J."/>
            <person name="Lipzen A."/>
            <person name="Tritt A."/>
            <person name="Sun H."/>
            <person name="Haridas S."/>
            <person name="LaButti K."/>
            <person name="Ohm R.A."/>
            <person name="Kues U."/>
            <person name="Blanchette R.A."/>
            <person name="Grigoriev I.V."/>
            <person name="Minto R.E."/>
            <person name="Hibbett D.S."/>
        </authorList>
    </citation>
    <scope>NUCLEOTIDE SEQUENCE [LARGE SCALE GENOMIC DNA]</scope>
    <source>
        <strain evidence="7 8">ATCC 64428</strain>
    </source>
</reference>
<dbReference type="EMBL" id="KN882016">
    <property type="protein sequence ID" value="KIY47042.1"/>
    <property type="molecule type" value="Genomic_DNA"/>
</dbReference>
<accession>A0A0D7A7Q0</accession>
<keyword evidence="8" id="KW-1185">Reference proteome</keyword>
<evidence type="ECO:0000256" key="3">
    <source>
        <dbReference type="ARBA" id="ARBA00022630"/>
    </source>
</evidence>
<evidence type="ECO:0000256" key="2">
    <source>
        <dbReference type="ARBA" id="ARBA00010989"/>
    </source>
</evidence>
<evidence type="ECO:0000313" key="8">
    <source>
        <dbReference type="Proteomes" id="UP000054144"/>
    </source>
</evidence>
<evidence type="ECO:0000259" key="6">
    <source>
        <dbReference type="Pfam" id="PF01266"/>
    </source>
</evidence>
<dbReference type="PANTHER" id="PTHR10961">
    <property type="entry name" value="PEROXISOMAL SARCOSINE OXIDASE"/>
    <property type="match status" value="1"/>
</dbReference>
<dbReference type="PANTHER" id="PTHR10961:SF15">
    <property type="entry name" value="FAD DEPENDENT OXIDOREDUCTASE DOMAIN-CONTAINING PROTEIN"/>
    <property type="match status" value="1"/>
</dbReference>
<dbReference type="InterPro" id="IPR006076">
    <property type="entry name" value="FAD-dep_OxRdtase"/>
</dbReference>